<evidence type="ECO:0000256" key="7">
    <source>
        <dbReference type="SAM" id="Phobius"/>
    </source>
</evidence>
<comment type="similarity">
    <text evidence="1">Belongs to the thioredoxin family. DsbA subfamily.</text>
</comment>
<evidence type="ECO:0000256" key="4">
    <source>
        <dbReference type="ARBA" id="ARBA00023157"/>
    </source>
</evidence>
<keyword evidence="10" id="KW-1185">Reference proteome</keyword>
<dbReference type="Proteomes" id="UP000678513">
    <property type="component" value="Chromosome"/>
</dbReference>
<feature type="compositionally biased region" description="Polar residues" evidence="6">
    <location>
        <begin position="1"/>
        <end position="18"/>
    </location>
</feature>
<dbReference type="InterPro" id="IPR036249">
    <property type="entry name" value="Thioredoxin-like_sf"/>
</dbReference>
<keyword evidence="7" id="KW-0812">Transmembrane</keyword>
<sequence>MANNSNLSRRAALRQQQELEARRKRNSKMIGVGLGALALVVAVVVAIAVFQSLNKPQSAQGTPPNATEGYGITIASKGTQPSGSVPHVVLYEDYQCPACKVRESQYGKAMLQLVDEGKVTLEIRTAYFLNQANKISNPRSSERAALAAAAADAVGKYREYHEVVYQNQPANEGDGYTDQQLRVDFAAQAGITGDDLTNFQRLYDEKTYADFAEKAYKAMSDNNVQSTPAYRINDKDLEFQDPNSGSVLITPNDPASLLAAIEKTASASN</sequence>
<evidence type="ECO:0000259" key="8">
    <source>
        <dbReference type="Pfam" id="PF13462"/>
    </source>
</evidence>
<keyword evidence="7" id="KW-1133">Transmembrane helix</keyword>
<feature type="transmembrane region" description="Helical" evidence="7">
    <location>
        <begin position="29"/>
        <end position="50"/>
    </location>
</feature>
<keyword evidence="4" id="KW-1015">Disulfide bond</keyword>
<gene>
    <name evidence="9" type="ORF">J5A65_06470</name>
</gene>
<proteinExistence type="inferred from homology"/>
<organism evidence="9 10">
    <name type="scientific">Arachnia rubra</name>
    <dbReference type="NCBI Taxonomy" id="1547448"/>
    <lineage>
        <taxon>Bacteria</taxon>
        <taxon>Bacillati</taxon>
        <taxon>Actinomycetota</taxon>
        <taxon>Actinomycetes</taxon>
        <taxon>Propionibacteriales</taxon>
        <taxon>Propionibacteriaceae</taxon>
        <taxon>Arachnia</taxon>
    </lineage>
</organism>
<dbReference type="InterPro" id="IPR012336">
    <property type="entry name" value="Thioredoxin-like_fold"/>
</dbReference>
<dbReference type="PANTHER" id="PTHR13887">
    <property type="entry name" value="GLUTATHIONE S-TRANSFERASE KAPPA"/>
    <property type="match status" value="1"/>
</dbReference>
<evidence type="ECO:0000256" key="1">
    <source>
        <dbReference type="ARBA" id="ARBA00005791"/>
    </source>
</evidence>
<keyword evidence="2" id="KW-0732">Signal</keyword>
<evidence type="ECO:0000313" key="10">
    <source>
        <dbReference type="Proteomes" id="UP000678513"/>
    </source>
</evidence>
<keyword evidence="7" id="KW-0472">Membrane</keyword>
<keyword evidence="3" id="KW-0560">Oxidoreductase</keyword>
<feature type="domain" description="Thioredoxin-like fold" evidence="8">
    <location>
        <begin position="87"/>
        <end position="238"/>
    </location>
</feature>
<dbReference type="Gene3D" id="3.40.30.10">
    <property type="entry name" value="Glutaredoxin"/>
    <property type="match status" value="1"/>
</dbReference>
<dbReference type="EMBL" id="CP072384">
    <property type="protein sequence ID" value="QUC09350.1"/>
    <property type="molecule type" value="Genomic_DNA"/>
</dbReference>
<reference evidence="9 10" key="1">
    <citation type="submission" date="2021-03" db="EMBL/GenBank/DDBJ databases">
        <title>Human Oral Microbial Genomes.</title>
        <authorList>
            <person name="Johnston C.D."/>
            <person name="Chen T."/>
            <person name="Dewhirst F.E."/>
        </authorList>
    </citation>
    <scope>NUCLEOTIDE SEQUENCE [LARGE SCALE GENOMIC DNA]</scope>
    <source>
        <strain evidence="9 10">DSMZ 100122</strain>
    </source>
</reference>
<evidence type="ECO:0000313" key="9">
    <source>
        <dbReference type="EMBL" id="QUC09350.1"/>
    </source>
</evidence>
<evidence type="ECO:0000256" key="6">
    <source>
        <dbReference type="SAM" id="MobiDB-lite"/>
    </source>
</evidence>
<evidence type="ECO:0000256" key="5">
    <source>
        <dbReference type="ARBA" id="ARBA00023284"/>
    </source>
</evidence>
<dbReference type="Pfam" id="PF13462">
    <property type="entry name" value="Thioredoxin_4"/>
    <property type="match status" value="1"/>
</dbReference>
<dbReference type="CDD" id="cd02972">
    <property type="entry name" value="DsbA_family"/>
    <property type="match status" value="1"/>
</dbReference>
<dbReference type="PANTHER" id="PTHR13887:SF14">
    <property type="entry name" value="DISULFIDE BOND FORMATION PROTEIN D"/>
    <property type="match status" value="1"/>
</dbReference>
<accession>A0ABX7Y7Z8</accession>
<evidence type="ECO:0000256" key="2">
    <source>
        <dbReference type="ARBA" id="ARBA00022729"/>
    </source>
</evidence>
<dbReference type="RefSeq" id="WP_212326782.1">
    <property type="nucleotide sequence ID" value="NZ_AP024463.1"/>
</dbReference>
<name>A0ABX7Y7Z8_9ACTN</name>
<feature type="region of interest" description="Disordered" evidence="6">
    <location>
        <begin position="1"/>
        <end position="20"/>
    </location>
</feature>
<protein>
    <submittedName>
        <fullName evidence="9">Thioredoxin domain-containing protein</fullName>
    </submittedName>
</protein>
<evidence type="ECO:0000256" key="3">
    <source>
        <dbReference type="ARBA" id="ARBA00023002"/>
    </source>
</evidence>
<dbReference type="SUPFAM" id="SSF52833">
    <property type="entry name" value="Thioredoxin-like"/>
    <property type="match status" value="1"/>
</dbReference>
<keyword evidence="5" id="KW-0676">Redox-active center</keyword>